<name>S4N6N9_9PORP</name>
<dbReference type="Proteomes" id="UP000018031">
    <property type="component" value="Unassembled WGS sequence"/>
</dbReference>
<dbReference type="AlphaFoldDB" id="S4N6N9"/>
<comment type="caution">
    <text evidence="1">The sequence shown here is derived from an EMBL/GenBank/DDBJ whole genome shotgun (WGS) entry which is preliminary data.</text>
</comment>
<reference evidence="2" key="1">
    <citation type="journal article" date="2013" name="Genome">
        <title>Draft Genome Sequences of Porphyromonas crevioricanis JCM 15906T and Porphyromonas cansulci JCM 13913T Isolated from a Canine Oral Cavity.</title>
        <authorList>
            <person name="Sakamoto M."/>
            <person name="Tanaka N."/>
            <person name="Shiwa Y."/>
            <person name="Yoshikawa H."/>
            <person name="Ohkuma M."/>
        </authorList>
    </citation>
    <scope>NUCLEOTIDE SEQUENCE [LARGE SCALE GENOMIC DNA]</scope>
    <source>
        <strain evidence="2">JCM 15906</strain>
    </source>
</reference>
<protein>
    <submittedName>
        <fullName evidence="1">Uncharacterized protein</fullName>
    </submittedName>
</protein>
<evidence type="ECO:0000313" key="1">
    <source>
        <dbReference type="EMBL" id="GAD04488.1"/>
    </source>
</evidence>
<evidence type="ECO:0000313" key="2">
    <source>
        <dbReference type="Proteomes" id="UP000018031"/>
    </source>
</evidence>
<dbReference type="EMBL" id="BAOU01000005">
    <property type="protein sequence ID" value="GAD04488.1"/>
    <property type="molecule type" value="Genomic_DNA"/>
</dbReference>
<sequence>MTMIFNRFLFFSHLILLYGPNRARKSDFAIVRGKLPFLCCWSVYVFKILVVAKKGKREGKQAVYRGE</sequence>
<reference evidence="1 2" key="2">
    <citation type="journal article" date="2013" name="Genome Announc.">
        <title>Draft Genome Sequences of Porphyromonas crevioricanis JCM 15906T and Porphyromonas cansulci JCM 13913T Isolated from a Canine Oral Cavity.</title>
        <authorList>
            <person name="Sakamoto M."/>
            <person name="Tanaka N."/>
            <person name="Shiwa Y."/>
            <person name="Yoshikawa H."/>
            <person name="Ohkuma M."/>
        </authorList>
    </citation>
    <scope>NUCLEOTIDE SEQUENCE [LARGE SCALE GENOMIC DNA]</scope>
    <source>
        <strain evidence="1 2">JCM 15906</strain>
    </source>
</reference>
<organism evidence="1 2">
    <name type="scientific">Porphyromonas crevioricanis JCM 15906</name>
    <dbReference type="NCBI Taxonomy" id="1305617"/>
    <lineage>
        <taxon>Bacteria</taxon>
        <taxon>Pseudomonadati</taxon>
        <taxon>Bacteroidota</taxon>
        <taxon>Bacteroidia</taxon>
        <taxon>Bacteroidales</taxon>
        <taxon>Porphyromonadaceae</taxon>
        <taxon>Porphyromonas</taxon>
    </lineage>
</organism>
<accession>S4N6N9</accession>
<gene>
    <name evidence="1" type="ORF">PORCRE_173</name>
</gene>
<proteinExistence type="predicted"/>